<name>A0ABV7HPV0_9GAMM</name>
<feature type="transmembrane region" description="Helical" evidence="1">
    <location>
        <begin position="67"/>
        <end position="84"/>
    </location>
</feature>
<evidence type="ECO:0000313" key="2">
    <source>
        <dbReference type="EMBL" id="MFC3155865.1"/>
    </source>
</evidence>
<sequence length="281" mass="30136">MRALAEFIMRGRTQAAIVALIGHWIPLLGPATVALVTLRRGAANGALILLWAILPAIVLLVMQQQSALLAVTGVVSVCVAAAILRRSALWQYALMALVACNTLGALLLALLMPEAVANMLVLCTELFNQLQAQSDQPLGLPEPDTTLVLALMAAMTTLSGALGLILARWWQSLLYNPGGFAAEFRALRLAPLPATVCALAVAYCYWQGEGTGMWVLVFAQPLLFAGIALIHAVIAARGMGVQWLIMLYIAMVVLQPLTALLVIVAFCDTWLNFRGRLRPKA</sequence>
<feature type="transmembrane region" description="Helical" evidence="1">
    <location>
        <begin position="42"/>
        <end position="60"/>
    </location>
</feature>
<evidence type="ECO:0008006" key="4">
    <source>
        <dbReference type="Google" id="ProtNLM"/>
    </source>
</evidence>
<dbReference type="RefSeq" id="WP_382416831.1">
    <property type="nucleotide sequence ID" value="NZ_AP031500.1"/>
</dbReference>
<feature type="transmembrane region" description="Helical" evidence="1">
    <location>
        <begin position="15"/>
        <end position="36"/>
    </location>
</feature>
<keyword evidence="1" id="KW-0472">Membrane</keyword>
<dbReference type="Proteomes" id="UP001595548">
    <property type="component" value="Unassembled WGS sequence"/>
</dbReference>
<keyword evidence="3" id="KW-1185">Reference proteome</keyword>
<comment type="caution">
    <text evidence="2">The sequence shown here is derived from an EMBL/GenBank/DDBJ whole genome shotgun (WGS) entry which is preliminary data.</text>
</comment>
<protein>
    <recommendedName>
        <fullName evidence="4">DUF2232 domain-containing protein</fullName>
    </recommendedName>
</protein>
<proteinExistence type="predicted"/>
<feature type="transmembrane region" description="Helical" evidence="1">
    <location>
        <begin position="213"/>
        <end position="234"/>
    </location>
</feature>
<evidence type="ECO:0000313" key="3">
    <source>
        <dbReference type="Proteomes" id="UP001595548"/>
    </source>
</evidence>
<gene>
    <name evidence="2" type="ORF">ACFOEB_11690</name>
</gene>
<reference evidence="3" key="1">
    <citation type="journal article" date="2019" name="Int. J. Syst. Evol. Microbiol.">
        <title>The Global Catalogue of Microorganisms (GCM) 10K type strain sequencing project: providing services to taxonomists for standard genome sequencing and annotation.</title>
        <authorList>
            <consortium name="The Broad Institute Genomics Platform"/>
            <consortium name="The Broad Institute Genome Sequencing Center for Infectious Disease"/>
            <person name="Wu L."/>
            <person name="Ma J."/>
        </authorList>
    </citation>
    <scope>NUCLEOTIDE SEQUENCE [LARGE SCALE GENOMIC DNA]</scope>
    <source>
        <strain evidence="3">KCTC 52141</strain>
    </source>
</reference>
<organism evidence="2 3">
    <name type="scientific">Gilvimarinus japonicus</name>
    <dbReference type="NCBI Taxonomy" id="1796469"/>
    <lineage>
        <taxon>Bacteria</taxon>
        <taxon>Pseudomonadati</taxon>
        <taxon>Pseudomonadota</taxon>
        <taxon>Gammaproteobacteria</taxon>
        <taxon>Cellvibrionales</taxon>
        <taxon>Cellvibrionaceae</taxon>
        <taxon>Gilvimarinus</taxon>
    </lineage>
</organism>
<keyword evidence="1" id="KW-0812">Transmembrane</keyword>
<accession>A0ABV7HPV0</accession>
<feature type="transmembrane region" description="Helical" evidence="1">
    <location>
        <begin position="147"/>
        <end position="169"/>
    </location>
</feature>
<feature type="transmembrane region" description="Helical" evidence="1">
    <location>
        <begin position="246"/>
        <end position="271"/>
    </location>
</feature>
<keyword evidence="1" id="KW-1133">Transmembrane helix</keyword>
<feature type="transmembrane region" description="Helical" evidence="1">
    <location>
        <begin position="189"/>
        <end position="206"/>
    </location>
</feature>
<evidence type="ECO:0000256" key="1">
    <source>
        <dbReference type="SAM" id="Phobius"/>
    </source>
</evidence>
<feature type="transmembrane region" description="Helical" evidence="1">
    <location>
        <begin position="90"/>
        <end position="111"/>
    </location>
</feature>
<dbReference type="EMBL" id="JBHRTL010000007">
    <property type="protein sequence ID" value="MFC3155865.1"/>
    <property type="molecule type" value="Genomic_DNA"/>
</dbReference>